<dbReference type="CDD" id="cd18727">
    <property type="entry name" value="PIN_Swt1-like"/>
    <property type="match status" value="1"/>
</dbReference>
<evidence type="ECO:0000259" key="3">
    <source>
        <dbReference type="SMART" id="SM00670"/>
    </source>
</evidence>
<dbReference type="InterPro" id="IPR002716">
    <property type="entry name" value="PIN_dom"/>
</dbReference>
<evidence type="ECO:0000259" key="4">
    <source>
        <dbReference type="SMART" id="SM00829"/>
    </source>
</evidence>
<feature type="compositionally biased region" description="Low complexity" evidence="2">
    <location>
        <begin position="427"/>
        <end position="438"/>
    </location>
</feature>
<dbReference type="Pfam" id="PF00107">
    <property type="entry name" value="ADH_zinc_N"/>
    <property type="match status" value="1"/>
</dbReference>
<dbReference type="Pfam" id="PF16884">
    <property type="entry name" value="ADH_N_2"/>
    <property type="match status" value="1"/>
</dbReference>
<dbReference type="SMART" id="SM00829">
    <property type="entry name" value="PKS_ER"/>
    <property type="match status" value="1"/>
</dbReference>
<feature type="region of interest" description="Disordered" evidence="2">
    <location>
        <begin position="426"/>
        <end position="478"/>
    </location>
</feature>
<dbReference type="InterPro" id="IPR013149">
    <property type="entry name" value="ADH-like_C"/>
</dbReference>
<dbReference type="PANTHER" id="PTHR43205">
    <property type="entry name" value="PROSTAGLANDIN REDUCTASE"/>
    <property type="match status" value="1"/>
</dbReference>
<dbReference type="PANTHER" id="PTHR43205:SF19">
    <property type="entry name" value="ENOYL REDUCTASE (ER) DOMAIN-CONTAINING PROTEIN"/>
    <property type="match status" value="1"/>
</dbReference>
<gene>
    <name evidence="5" type="ORF">BMF94_5581</name>
</gene>
<dbReference type="Gene3D" id="3.40.50.720">
    <property type="entry name" value="NAD(P)-binding Rossmann-like Domain"/>
    <property type="match status" value="1"/>
</dbReference>
<dbReference type="InterPro" id="IPR011032">
    <property type="entry name" value="GroES-like_sf"/>
</dbReference>
<dbReference type="SUPFAM" id="SSF51735">
    <property type="entry name" value="NAD(P)-binding Rossmann-fold domains"/>
    <property type="match status" value="1"/>
</dbReference>
<dbReference type="InterPro" id="IPR041694">
    <property type="entry name" value="ADH_N_2"/>
</dbReference>
<dbReference type="SUPFAM" id="SSF50129">
    <property type="entry name" value="GroES-like"/>
    <property type="match status" value="1"/>
</dbReference>
<dbReference type="InterPro" id="IPR020843">
    <property type="entry name" value="ER"/>
</dbReference>
<dbReference type="AlphaFoldDB" id="A0A2S5B3B6"/>
<dbReference type="EMBL" id="PJQD01000085">
    <property type="protein sequence ID" value="POY71269.1"/>
    <property type="molecule type" value="Genomic_DNA"/>
</dbReference>
<keyword evidence="1" id="KW-0560">Oxidoreductase</keyword>
<evidence type="ECO:0000313" key="6">
    <source>
        <dbReference type="Proteomes" id="UP000237144"/>
    </source>
</evidence>
<dbReference type="OrthoDB" id="809632at2759"/>
<name>A0A2S5B3B6_9BASI</name>
<accession>A0A2S5B3B6</accession>
<dbReference type="SUPFAM" id="SSF88723">
    <property type="entry name" value="PIN domain-like"/>
    <property type="match status" value="1"/>
</dbReference>
<feature type="compositionally biased region" description="Polar residues" evidence="2">
    <location>
        <begin position="444"/>
        <end position="453"/>
    </location>
</feature>
<feature type="compositionally biased region" description="Polar residues" evidence="2">
    <location>
        <begin position="264"/>
        <end position="284"/>
    </location>
</feature>
<proteinExistence type="predicted"/>
<dbReference type="SMART" id="SM00670">
    <property type="entry name" value="PINc"/>
    <property type="match status" value="1"/>
</dbReference>
<evidence type="ECO:0000313" key="5">
    <source>
        <dbReference type="EMBL" id="POY71269.1"/>
    </source>
</evidence>
<dbReference type="Pfam" id="PF13638">
    <property type="entry name" value="PIN_4"/>
    <property type="match status" value="1"/>
</dbReference>
<dbReference type="FunFam" id="3.40.50.720:FF:000121">
    <property type="entry name" value="Prostaglandin reductase 2"/>
    <property type="match status" value="1"/>
</dbReference>
<reference evidence="5 6" key="1">
    <citation type="journal article" date="2018" name="Front. Microbiol.">
        <title>Prospects for Fungal Bioremediation of Acidic Radioactive Waste Sites: Characterization and Genome Sequence of Rhodotorula taiwanensis MD1149.</title>
        <authorList>
            <person name="Tkavc R."/>
            <person name="Matrosova V.Y."/>
            <person name="Grichenko O.E."/>
            <person name="Gostincar C."/>
            <person name="Volpe R.P."/>
            <person name="Klimenkova P."/>
            <person name="Gaidamakova E.K."/>
            <person name="Zhou C.E."/>
            <person name="Stewart B.J."/>
            <person name="Lyman M.G."/>
            <person name="Malfatti S.A."/>
            <person name="Rubinfeld B."/>
            <person name="Courtot M."/>
            <person name="Singh J."/>
            <person name="Dalgard C.L."/>
            <person name="Hamilton T."/>
            <person name="Frey K.G."/>
            <person name="Gunde-Cimerman N."/>
            <person name="Dugan L."/>
            <person name="Daly M.J."/>
        </authorList>
    </citation>
    <scope>NUCLEOTIDE SEQUENCE [LARGE SCALE GENOMIC DNA]</scope>
    <source>
        <strain evidence="5 6">MD1149</strain>
    </source>
</reference>
<dbReference type="InterPro" id="IPR045010">
    <property type="entry name" value="MDR_fam"/>
</dbReference>
<sequence length="921" mass="100546">MDVEILPPATDDVLAAVQSLRTHDGYVSMDLDFPAEAAEEQEQQGSSIFVLDTNILISHLALLRATVNLATRLEPGSHPILYIPQIVLAELDGLKVSTRETDYANCGEESAAGKTRTSISILARAAITWLLEALSTSGAAVVRGQKRSETLVPTPDGRPPLGENNDSLVLDAALWCRQHLAPQRIALITEDRNLRIRATVEGLETLIIEPHEGATGLLARLKAGSVTGPQVARRTKSRHAPSAPTRVAKTDRMSERMNERRLSAAQSGPEQKSASVARAPSTQLLDPPHPSPAPLDMEDTADNAVDSYHSSSALPPLHADLPPPPLVSVETVADVFHNLALLTSHFIALPIYRHVYEDLVRTRPDERHVWLAALQDWRDWLPTTCIAQARRWWEDGDIEGLCRVGLACAYEAQAPTIYPDTAALPPTSAESTAANSASKVRTSRWATTSGVTRSQRRVEDVRPPAPASVKPTSGRKRAPQLAHIRRDLTLVQEFLGADPSAVASWPALRWEVLLETLGLFLVAVLGGTFKSDVRSEVSIIVQQAVSDLRTTYYKMSSPAKTKVWILAKKPSGPVSDETFRLEERDLPELKDGQVLVKTLYLSNDPAQRTWIDQSVVKDRAYGPAPDEGDAMPSSFLGQITQSRSEKWKEGAWVVALGSWSEWQILDGNQGRLFPAQTIEGQSESIALSALGMTTMTASFNRCHSIPIRIELTVSFRQAYCGLTQVGHVKPEHTVVISGAAGATGGAAVQIAKKIFGCKRVVGIAGGSEKCEWVKKLGADVCVDYKASTFEEDLAKATEGYVDVYFDNVGGSILNLMFKRMARFSRIIACGAIAGYESTEPVDLRNHFEIISQRITMRGFIVSDLVEHWPAATAAVRKAIEEGQFITEGTETKVPTSFDDIPKTWVRLFKGGNQGKLVTELQ</sequence>
<dbReference type="GO" id="GO:0016628">
    <property type="term" value="F:oxidoreductase activity, acting on the CH-CH group of donors, NAD or NADP as acceptor"/>
    <property type="evidence" value="ECO:0007669"/>
    <property type="project" value="InterPro"/>
</dbReference>
<dbReference type="CDD" id="cd05288">
    <property type="entry name" value="PGDH"/>
    <property type="match status" value="1"/>
</dbReference>
<evidence type="ECO:0000256" key="1">
    <source>
        <dbReference type="ARBA" id="ARBA00023002"/>
    </source>
</evidence>
<feature type="region of interest" description="Disordered" evidence="2">
    <location>
        <begin position="227"/>
        <end position="300"/>
    </location>
</feature>
<evidence type="ECO:0000256" key="2">
    <source>
        <dbReference type="SAM" id="MobiDB-lite"/>
    </source>
</evidence>
<dbReference type="Gene3D" id="3.40.50.1010">
    <property type="entry name" value="5'-nuclease"/>
    <property type="match status" value="1"/>
</dbReference>
<organism evidence="5 6">
    <name type="scientific">Rhodotorula taiwanensis</name>
    <dbReference type="NCBI Taxonomy" id="741276"/>
    <lineage>
        <taxon>Eukaryota</taxon>
        <taxon>Fungi</taxon>
        <taxon>Dikarya</taxon>
        <taxon>Basidiomycota</taxon>
        <taxon>Pucciniomycotina</taxon>
        <taxon>Microbotryomycetes</taxon>
        <taxon>Sporidiobolales</taxon>
        <taxon>Sporidiobolaceae</taxon>
        <taxon>Rhodotorula</taxon>
    </lineage>
</organism>
<dbReference type="Gene3D" id="3.90.180.10">
    <property type="entry name" value="Medium-chain alcohol dehydrogenases, catalytic domain"/>
    <property type="match status" value="1"/>
</dbReference>
<comment type="caution">
    <text evidence="5">The sequence shown here is derived from an EMBL/GenBank/DDBJ whole genome shotgun (WGS) entry which is preliminary data.</text>
</comment>
<dbReference type="InterPro" id="IPR029060">
    <property type="entry name" value="PIN-like_dom_sf"/>
</dbReference>
<dbReference type="Proteomes" id="UP000237144">
    <property type="component" value="Unassembled WGS sequence"/>
</dbReference>
<evidence type="ECO:0008006" key="7">
    <source>
        <dbReference type="Google" id="ProtNLM"/>
    </source>
</evidence>
<feature type="compositionally biased region" description="Basic and acidic residues" evidence="2">
    <location>
        <begin position="248"/>
        <end position="262"/>
    </location>
</feature>
<keyword evidence="6" id="KW-1185">Reference proteome</keyword>
<protein>
    <recommendedName>
        <fullName evidence="7">PIN domain-containing protein</fullName>
    </recommendedName>
</protein>
<feature type="domain" description="Enoyl reductase (ER)" evidence="4">
    <location>
        <begin position="575"/>
        <end position="918"/>
    </location>
</feature>
<dbReference type="InterPro" id="IPR036291">
    <property type="entry name" value="NAD(P)-bd_dom_sf"/>
</dbReference>
<feature type="domain" description="PIN" evidence="3">
    <location>
        <begin position="47"/>
        <end position="196"/>
    </location>
</feature>
<dbReference type="GO" id="GO:0004540">
    <property type="term" value="F:RNA nuclease activity"/>
    <property type="evidence" value="ECO:0007669"/>
    <property type="project" value="UniProtKB-ARBA"/>
</dbReference>